<accession>A0A386WGL8</accession>
<gene>
    <name evidence="1" type="ORF">CSH63_05110</name>
</gene>
<protein>
    <submittedName>
        <fullName evidence="1">Uncharacterized protein</fullName>
    </submittedName>
</protein>
<dbReference type="Proteomes" id="UP000267804">
    <property type="component" value="Chromosome"/>
</dbReference>
<sequence>MDPEDALIVAAGDRLVMIATEIIFGVMTGQRPDMWSMLYGHFHATEFQHTAHASESIDERDICQKVSALMEHHNTLALGATTLVMALAQLYAGSASITEVEALQRAQELMHAGFEV</sequence>
<dbReference type="AlphaFoldDB" id="A0A386WGL8"/>
<organism evidence="1 2">
    <name type="scientific">Micromonospora tulbaghiae</name>
    <dbReference type="NCBI Taxonomy" id="479978"/>
    <lineage>
        <taxon>Bacteria</taxon>
        <taxon>Bacillati</taxon>
        <taxon>Actinomycetota</taxon>
        <taxon>Actinomycetes</taxon>
        <taxon>Micromonosporales</taxon>
        <taxon>Micromonosporaceae</taxon>
        <taxon>Micromonospora</taxon>
    </lineage>
</organism>
<reference evidence="1 2" key="1">
    <citation type="submission" date="2017-10" db="EMBL/GenBank/DDBJ databases">
        <title>Integration of genomic and chemical information greatly accelerates assignment of the full stereostructure of myelolactone, a potent inhibitor of myeloma from a marine-derived Micromonospora.</title>
        <authorList>
            <person name="Kim M.C."/>
            <person name="Machado H."/>
            <person name="Jensen P.R."/>
            <person name="Fenical W."/>
        </authorList>
    </citation>
    <scope>NUCLEOTIDE SEQUENCE [LARGE SCALE GENOMIC DNA]</scope>
    <source>
        <strain evidence="1 2">CNY-010</strain>
    </source>
</reference>
<evidence type="ECO:0000313" key="2">
    <source>
        <dbReference type="Proteomes" id="UP000267804"/>
    </source>
</evidence>
<proteinExistence type="predicted"/>
<dbReference type="EMBL" id="CP024087">
    <property type="protein sequence ID" value="AYF26842.1"/>
    <property type="molecule type" value="Genomic_DNA"/>
</dbReference>
<dbReference type="KEGG" id="mtua:CSH63_05110"/>
<name>A0A386WGL8_9ACTN</name>
<evidence type="ECO:0000313" key="1">
    <source>
        <dbReference type="EMBL" id="AYF26842.1"/>
    </source>
</evidence>